<evidence type="ECO:0000313" key="1">
    <source>
        <dbReference type="EMBL" id="MBC1490119.1"/>
    </source>
</evidence>
<comment type="caution">
    <text evidence="1">The sequence shown here is derived from an EMBL/GenBank/DDBJ whole genome shotgun (WGS) entry which is preliminary data.</text>
</comment>
<reference evidence="1 2" key="1">
    <citation type="submission" date="2020-03" db="EMBL/GenBank/DDBJ databases">
        <title>Soil Listeria distribution.</title>
        <authorList>
            <person name="Liao J."/>
            <person name="Wiedmann M."/>
        </authorList>
    </citation>
    <scope>NUCLEOTIDE SEQUENCE [LARGE SCALE GENOMIC DNA]</scope>
    <source>
        <strain evidence="1 2">FSL L7-1554</strain>
    </source>
</reference>
<name>A0A7X0X9J5_9LIST</name>
<sequence length="47" mass="5757">MSNTEISYSIERIRKLLHEVIQKAYGLKESTDTLVRMKRFWFYFQAK</sequence>
<organism evidence="1 2">
    <name type="scientific">Listeria immobilis</name>
    <dbReference type="NCBI Taxonomy" id="2713502"/>
    <lineage>
        <taxon>Bacteria</taxon>
        <taxon>Bacillati</taxon>
        <taxon>Bacillota</taxon>
        <taxon>Bacilli</taxon>
        <taxon>Bacillales</taxon>
        <taxon>Listeriaceae</taxon>
        <taxon>Listeria</taxon>
    </lineage>
</organism>
<proteinExistence type="predicted"/>
<dbReference type="AlphaFoldDB" id="A0A7X0X9J5"/>
<evidence type="ECO:0000313" key="2">
    <source>
        <dbReference type="Proteomes" id="UP000561617"/>
    </source>
</evidence>
<gene>
    <name evidence="1" type="ORF">HCJ38_14095</name>
</gene>
<protein>
    <submittedName>
        <fullName evidence="1">Uncharacterized protein</fullName>
    </submittedName>
</protein>
<dbReference type="RefSeq" id="WP_185381624.1">
    <property type="nucleotide sequence ID" value="NZ_JAASTW010000026.1"/>
</dbReference>
<dbReference type="EMBL" id="JAASTW010000026">
    <property type="protein sequence ID" value="MBC1490119.1"/>
    <property type="molecule type" value="Genomic_DNA"/>
</dbReference>
<accession>A0A7X0X9J5</accession>
<dbReference type="Proteomes" id="UP000561617">
    <property type="component" value="Unassembled WGS sequence"/>
</dbReference>